<organism evidence="3 4">
    <name type="scientific">Aegilops tauschii subsp. strangulata</name>
    <name type="common">Goatgrass</name>
    <dbReference type="NCBI Taxonomy" id="200361"/>
    <lineage>
        <taxon>Eukaryota</taxon>
        <taxon>Viridiplantae</taxon>
        <taxon>Streptophyta</taxon>
        <taxon>Embryophyta</taxon>
        <taxon>Tracheophyta</taxon>
        <taxon>Spermatophyta</taxon>
        <taxon>Magnoliopsida</taxon>
        <taxon>Liliopsida</taxon>
        <taxon>Poales</taxon>
        <taxon>Poaceae</taxon>
        <taxon>BOP clade</taxon>
        <taxon>Pooideae</taxon>
        <taxon>Triticodae</taxon>
        <taxon>Triticeae</taxon>
        <taxon>Triticinae</taxon>
        <taxon>Aegilops</taxon>
    </lineage>
</organism>
<keyword evidence="2" id="KW-0732">Signal</keyword>
<reference evidence="3" key="4">
    <citation type="submission" date="2019-03" db="UniProtKB">
        <authorList>
            <consortium name="EnsemblPlants"/>
        </authorList>
    </citation>
    <scope>IDENTIFICATION</scope>
</reference>
<evidence type="ECO:0000256" key="1">
    <source>
        <dbReference type="SAM" id="MobiDB-lite"/>
    </source>
</evidence>
<feature type="chain" id="PRO_5019280138" evidence="2">
    <location>
        <begin position="29"/>
        <end position="54"/>
    </location>
</feature>
<evidence type="ECO:0000313" key="3">
    <source>
        <dbReference type="EnsemblPlants" id="AET3Gv20592100.6"/>
    </source>
</evidence>
<evidence type="ECO:0000256" key="2">
    <source>
        <dbReference type="SAM" id="SignalP"/>
    </source>
</evidence>
<dbReference type="EnsemblPlants" id="AET3Gv20592100.6">
    <property type="protein sequence ID" value="AET3Gv20592100.6"/>
    <property type="gene ID" value="AET3Gv20592100"/>
</dbReference>
<proteinExistence type="predicted"/>
<accession>A0A453F702</accession>
<dbReference type="AlphaFoldDB" id="A0A453F702"/>
<feature type="signal peptide" evidence="2">
    <location>
        <begin position="1"/>
        <end position="28"/>
    </location>
</feature>
<sequence length="54" mass="5854">MLVPGRRRLLVLCTSFVVLSLLTLPSDGSSNSTEDLNQGRNKTGHPLEVITAVF</sequence>
<protein>
    <submittedName>
        <fullName evidence="3">Uncharacterized protein</fullName>
    </submittedName>
</protein>
<dbReference type="Gramene" id="AET3Gv20592100.6">
    <property type="protein sequence ID" value="AET3Gv20592100.6"/>
    <property type="gene ID" value="AET3Gv20592100"/>
</dbReference>
<dbReference type="Proteomes" id="UP000015105">
    <property type="component" value="Chromosome 3D"/>
</dbReference>
<reference evidence="3" key="5">
    <citation type="journal article" date="2021" name="G3 (Bethesda)">
        <title>Aegilops tauschii genome assembly Aet v5.0 features greater sequence contiguity and improved annotation.</title>
        <authorList>
            <person name="Wang L."/>
            <person name="Zhu T."/>
            <person name="Rodriguez J.C."/>
            <person name="Deal K.R."/>
            <person name="Dubcovsky J."/>
            <person name="McGuire P.E."/>
            <person name="Lux T."/>
            <person name="Spannagl M."/>
            <person name="Mayer K.F.X."/>
            <person name="Baldrich P."/>
            <person name="Meyers B.C."/>
            <person name="Huo N."/>
            <person name="Gu Y.Q."/>
            <person name="Zhou H."/>
            <person name="Devos K.M."/>
            <person name="Bennetzen J.L."/>
            <person name="Unver T."/>
            <person name="Budak H."/>
            <person name="Gulick P.J."/>
            <person name="Galiba G."/>
            <person name="Kalapos B."/>
            <person name="Nelson D.R."/>
            <person name="Li P."/>
            <person name="You F.M."/>
            <person name="Luo M.C."/>
            <person name="Dvorak J."/>
        </authorList>
    </citation>
    <scope>NUCLEOTIDE SEQUENCE [LARGE SCALE GENOMIC DNA]</scope>
    <source>
        <strain evidence="3">cv. AL8/78</strain>
    </source>
</reference>
<keyword evidence="4" id="KW-1185">Reference proteome</keyword>
<evidence type="ECO:0000313" key="4">
    <source>
        <dbReference type="Proteomes" id="UP000015105"/>
    </source>
</evidence>
<name>A0A453F702_AEGTS</name>
<reference evidence="4" key="2">
    <citation type="journal article" date="2017" name="Nat. Plants">
        <title>The Aegilops tauschii genome reveals multiple impacts of transposons.</title>
        <authorList>
            <person name="Zhao G."/>
            <person name="Zou C."/>
            <person name="Li K."/>
            <person name="Wang K."/>
            <person name="Li T."/>
            <person name="Gao L."/>
            <person name="Zhang X."/>
            <person name="Wang H."/>
            <person name="Yang Z."/>
            <person name="Liu X."/>
            <person name="Jiang W."/>
            <person name="Mao L."/>
            <person name="Kong X."/>
            <person name="Jiao Y."/>
            <person name="Jia J."/>
        </authorList>
    </citation>
    <scope>NUCLEOTIDE SEQUENCE [LARGE SCALE GENOMIC DNA]</scope>
    <source>
        <strain evidence="4">cv. AL8/78</strain>
    </source>
</reference>
<feature type="region of interest" description="Disordered" evidence="1">
    <location>
        <begin position="25"/>
        <end position="44"/>
    </location>
</feature>
<reference evidence="4" key="1">
    <citation type="journal article" date="2014" name="Science">
        <title>Ancient hybridizations among the ancestral genomes of bread wheat.</title>
        <authorList>
            <consortium name="International Wheat Genome Sequencing Consortium,"/>
            <person name="Marcussen T."/>
            <person name="Sandve S.R."/>
            <person name="Heier L."/>
            <person name="Spannagl M."/>
            <person name="Pfeifer M."/>
            <person name="Jakobsen K.S."/>
            <person name="Wulff B.B."/>
            <person name="Steuernagel B."/>
            <person name="Mayer K.F."/>
            <person name="Olsen O.A."/>
        </authorList>
    </citation>
    <scope>NUCLEOTIDE SEQUENCE [LARGE SCALE GENOMIC DNA]</scope>
    <source>
        <strain evidence="4">cv. AL8/78</strain>
    </source>
</reference>
<feature type="compositionally biased region" description="Polar residues" evidence="1">
    <location>
        <begin position="26"/>
        <end position="41"/>
    </location>
</feature>
<reference evidence="3" key="3">
    <citation type="journal article" date="2017" name="Nature">
        <title>Genome sequence of the progenitor of the wheat D genome Aegilops tauschii.</title>
        <authorList>
            <person name="Luo M.C."/>
            <person name="Gu Y.Q."/>
            <person name="Puiu D."/>
            <person name="Wang H."/>
            <person name="Twardziok S.O."/>
            <person name="Deal K.R."/>
            <person name="Huo N."/>
            <person name="Zhu T."/>
            <person name="Wang L."/>
            <person name="Wang Y."/>
            <person name="McGuire P.E."/>
            <person name="Liu S."/>
            <person name="Long H."/>
            <person name="Ramasamy R.K."/>
            <person name="Rodriguez J.C."/>
            <person name="Van S.L."/>
            <person name="Yuan L."/>
            <person name="Wang Z."/>
            <person name="Xia Z."/>
            <person name="Xiao L."/>
            <person name="Anderson O.D."/>
            <person name="Ouyang S."/>
            <person name="Liang Y."/>
            <person name="Zimin A.V."/>
            <person name="Pertea G."/>
            <person name="Qi P."/>
            <person name="Bennetzen J.L."/>
            <person name="Dai X."/>
            <person name="Dawson M.W."/>
            <person name="Muller H.G."/>
            <person name="Kugler K."/>
            <person name="Rivarola-Duarte L."/>
            <person name="Spannagl M."/>
            <person name="Mayer K.F.X."/>
            <person name="Lu F.H."/>
            <person name="Bevan M.W."/>
            <person name="Leroy P."/>
            <person name="Li P."/>
            <person name="You F.M."/>
            <person name="Sun Q."/>
            <person name="Liu Z."/>
            <person name="Lyons E."/>
            <person name="Wicker T."/>
            <person name="Salzberg S.L."/>
            <person name="Devos K.M."/>
            <person name="Dvorak J."/>
        </authorList>
    </citation>
    <scope>NUCLEOTIDE SEQUENCE [LARGE SCALE GENOMIC DNA]</scope>
    <source>
        <strain evidence="3">cv. AL8/78</strain>
    </source>
</reference>